<evidence type="ECO:0000313" key="2">
    <source>
        <dbReference type="EMBL" id="KKN20898.1"/>
    </source>
</evidence>
<protein>
    <recommendedName>
        <fullName evidence="1">Anti-bacteriophage protein A/HamA C-terminal domain-containing protein</fullName>
    </recommendedName>
</protein>
<dbReference type="InterPro" id="IPR014976">
    <property type="entry name" value="AbpA_HamA_C"/>
</dbReference>
<dbReference type="Pfam" id="PF08878">
    <property type="entry name" value="HamA"/>
    <property type="match status" value="1"/>
</dbReference>
<name>A0A0F9RUJ7_9ZZZZ</name>
<reference evidence="2" key="1">
    <citation type="journal article" date="2015" name="Nature">
        <title>Complex archaea that bridge the gap between prokaryotes and eukaryotes.</title>
        <authorList>
            <person name="Spang A."/>
            <person name="Saw J.H."/>
            <person name="Jorgensen S.L."/>
            <person name="Zaremba-Niedzwiedzka K."/>
            <person name="Martijn J."/>
            <person name="Lind A.E."/>
            <person name="van Eijk R."/>
            <person name="Schleper C."/>
            <person name="Guy L."/>
            <person name="Ettema T.J."/>
        </authorList>
    </citation>
    <scope>NUCLEOTIDE SEQUENCE</scope>
</reference>
<evidence type="ECO:0000259" key="1">
    <source>
        <dbReference type="Pfam" id="PF08878"/>
    </source>
</evidence>
<gene>
    <name evidence="2" type="ORF">LCGC14_0930770</name>
</gene>
<feature type="domain" description="Anti-bacteriophage protein A/HamA C-terminal" evidence="1">
    <location>
        <begin position="45"/>
        <end position="241"/>
    </location>
</feature>
<dbReference type="AlphaFoldDB" id="A0A0F9RUJ7"/>
<sequence length="281" mass="32815">MSILKLYSLIKESIIVSEPLNKWLSCCYRTPCRYIQFRVIDIQEQCVPNEEIKSFISSSLAFERFDPSFIQDMVRELGWESIAEEIIESNSEDLSSFHKGDIGEMFFSVILREFHNYTIPVPKLRSKMITAQSQPRTDILALKIDQNNTITEVCYFEVKLRTTSDNYSATDSYLQLMDAFNSRTPSIIKFVASRLYELNDPLCDNFFSYLTQRRISGDIDNFQIGLCYEKENWDEKVLENLEDTEIELPNLTTQILQIENLRALLNDIFNDSNEKKVSNHK</sequence>
<organism evidence="2">
    <name type="scientific">marine sediment metagenome</name>
    <dbReference type="NCBI Taxonomy" id="412755"/>
    <lineage>
        <taxon>unclassified sequences</taxon>
        <taxon>metagenomes</taxon>
        <taxon>ecological metagenomes</taxon>
    </lineage>
</organism>
<proteinExistence type="predicted"/>
<comment type="caution">
    <text evidence="2">The sequence shown here is derived from an EMBL/GenBank/DDBJ whole genome shotgun (WGS) entry which is preliminary data.</text>
</comment>
<accession>A0A0F9RUJ7</accession>
<dbReference type="EMBL" id="LAZR01003197">
    <property type="protein sequence ID" value="KKN20898.1"/>
    <property type="molecule type" value="Genomic_DNA"/>
</dbReference>